<feature type="coiled-coil region" evidence="1">
    <location>
        <begin position="233"/>
        <end position="351"/>
    </location>
</feature>
<sequence>MFLSAKVPPPPPLSAAGGERPLPPIGIAVMGATGSGKTSFINAASGSHLRVGNNLKSCTAEVEIAEEFTLDGRRVLLIDTPGFDDTNVSDAEILEKIAAFLAVTYKSGSKLAGIIYVHRISDERFTGVSVRNFKMFRQLCGDSTLKNVVFVTNMWGKVEDALGAAREKELAEVYFRPALEKDAQLARHHNTPQSAHEIIRRIMQNNPAPLLIQRELVDEGKDIKQTSAGVAVNEELTKAMERHEAEMNALREDMRQALEEKDEWMRKELEEESRKLKTQVDKMRTEMANMATKYNEERMKTEQAMRRMQEQGVQERQKAYEEHMKQIEELRAELERNTNATAGEREELLRRIHELECRWDSRPRGGGKGCIII</sequence>
<dbReference type="InterPro" id="IPR027417">
    <property type="entry name" value="P-loop_NTPase"/>
</dbReference>
<gene>
    <name evidence="3" type="ORF">BJ322DRAFT_1112052</name>
</gene>
<dbReference type="EMBL" id="WIUZ02000014">
    <property type="protein sequence ID" value="KAF9781349.1"/>
    <property type="molecule type" value="Genomic_DNA"/>
</dbReference>
<dbReference type="CDD" id="cd00882">
    <property type="entry name" value="Ras_like_GTPase"/>
    <property type="match status" value="1"/>
</dbReference>
<name>A0A9P6H893_9AGAM</name>
<dbReference type="PANTHER" id="PTHR10903:SF184">
    <property type="entry name" value="GTP-BINDING PROTEIN A"/>
    <property type="match status" value="1"/>
</dbReference>
<comment type="caution">
    <text evidence="3">The sequence shown here is derived from an EMBL/GenBank/DDBJ whole genome shotgun (WGS) entry which is preliminary data.</text>
</comment>
<dbReference type="AlphaFoldDB" id="A0A9P6H893"/>
<evidence type="ECO:0000313" key="4">
    <source>
        <dbReference type="Proteomes" id="UP000736335"/>
    </source>
</evidence>
<feature type="domain" description="G" evidence="2">
    <location>
        <begin position="27"/>
        <end position="102"/>
    </location>
</feature>
<dbReference type="PANTHER" id="PTHR10903">
    <property type="entry name" value="GTPASE, IMAP FAMILY MEMBER-RELATED"/>
    <property type="match status" value="1"/>
</dbReference>
<evidence type="ECO:0000259" key="2">
    <source>
        <dbReference type="Pfam" id="PF01926"/>
    </source>
</evidence>
<keyword evidence="3" id="KW-0378">Hydrolase</keyword>
<dbReference type="Pfam" id="PF01926">
    <property type="entry name" value="MMR_HSR1"/>
    <property type="match status" value="1"/>
</dbReference>
<organism evidence="3 4">
    <name type="scientific">Thelephora terrestris</name>
    <dbReference type="NCBI Taxonomy" id="56493"/>
    <lineage>
        <taxon>Eukaryota</taxon>
        <taxon>Fungi</taxon>
        <taxon>Dikarya</taxon>
        <taxon>Basidiomycota</taxon>
        <taxon>Agaricomycotina</taxon>
        <taxon>Agaricomycetes</taxon>
        <taxon>Thelephorales</taxon>
        <taxon>Thelephoraceae</taxon>
        <taxon>Thelephora</taxon>
    </lineage>
</organism>
<dbReference type="GO" id="GO:0016787">
    <property type="term" value="F:hydrolase activity"/>
    <property type="evidence" value="ECO:0007669"/>
    <property type="project" value="UniProtKB-KW"/>
</dbReference>
<proteinExistence type="predicted"/>
<dbReference type="Gene3D" id="3.40.50.300">
    <property type="entry name" value="P-loop containing nucleotide triphosphate hydrolases"/>
    <property type="match status" value="1"/>
</dbReference>
<dbReference type="Proteomes" id="UP000736335">
    <property type="component" value="Unassembled WGS sequence"/>
</dbReference>
<reference evidence="3" key="1">
    <citation type="journal article" date="2020" name="Nat. Commun.">
        <title>Large-scale genome sequencing of mycorrhizal fungi provides insights into the early evolution of symbiotic traits.</title>
        <authorList>
            <person name="Miyauchi S."/>
            <person name="Kiss E."/>
            <person name="Kuo A."/>
            <person name="Drula E."/>
            <person name="Kohler A."/>
            <person name="Sanchez-Garcia M."/>
            <person name="Morin E."/>
            <person name="Andreopoulos B."/>
            <person name="Barry K.W."/>
            <person name="Bonito G."/>
            <person name="Buee M."/>
            <person name="Carver A."/>
            <person name="Chen C."/>
            <person name="Cichocki N."/>
            <person name="Clum A."/>
            <person name="Culley D."/>
            <person name="Crous P.W."/>
            <person name="Fauchery L."/>
            <person name="Girlanda M."/>
            <person name="Hayes R.D."/>
            <person name="Keri Z."/>
            <person name="LaButti K."/>
            <person name="Lipzen A."/>
            <person name="Lombard V."/>
            <person name="Magnuson J."/>
            <person name="Maillard F."/>
            <person name="Murat C."/>
            <person name="Nolan M."/>
            <person name="Ohm R.A."/>
            <person name="Pangilinan J."/>
            <person name="Pereira M.F."/>
            <person name="Perotto S."/>
            <person name="Peter M."/>
            <person name="Pfister S."/>
            <person name="Riley R."/>
            <person name="Sitrit Y."/>
            <person name="Stielow J.B."/>
            <person name="Szollosi G."/>
            <person name="Zifcakova L."/>
            <person name="Stursova M."/>
            <person name="Spatafora J.W."/>
            <person name="Tedersoo L."/>
            <person name="Vaario L.M."/>
            <person name="Yamada A."/>
            <person name="Yan M."/>
            <person name="Wang P."/>
            <person name="Xu J."/>
            <person name="Bruns T."/>
            <person name="Baldrian P."/>
            <person name="Vilgalys R."/>
            <person name="Dunand C."/>
            <person name="Henrissat B."/>
            <person name="Grigoriev I.V."/>
            <person name="Hibbett D."/>
            <person name="Nagy L.G."/>
            <person name="Martin F.M."/>
        </authorList>
    </citation>
    <scope>NUCLEOTIDE SEQUENCE</scope>
    <source>
        <strain evidence="3">UH-Tt-Lm1</strain>
    </source>
</reference>
<keyword evidence="1" id="KW-0175">Coiled coil</keyword>
<evidence type="ECO:0000256" key="1">
    <source>
        <dbReference type="SAM" id="Coils"/>
    </source>
</evidence>
<accession>A0A9P6H893</accession>
<dbReference type="InterPro" id="IPR045058">
    <property type="entry name" value="GIMA/IAN/Toc"/>
</dbReference>
<dbReference type="GO" id="GO:0005525">
    <property type="term" value="F:GTP binding"/>
    <property type="evidence" value="ECO:0007669"/>
    <property type="project" value="InterPro"/>
</dbReference>
<keyword evidence="4" id="KW-1185">Reference proteome</keyword>
<evidence type="ECO:0000313" key="3">
    <source>
        <dbReference type="EMBL" id="KAF9781349.1"/>
    </source>
</evidence>
<dbReference type="InterPro" id="IPR006073">
    <property type="entry name" value="GTP-bd"/>
</dbReference>
<protein>
    <submittedName>
        <fullName evidence="3">P-loop containing nucleoside triphosphate hydrolase protein</fullName>
    </submittedName>
</protein>
<dbReference type="SUPFAM" id="SSF52540">
    <property type="entry name" value="P-loop containing nucleoside triphosphate hydrolases"/>
    <property type="match status" value="1"/>
</dbReference>
<dbReference type="OrthoDB" id="8954335at2759"/>
<reference evidence="3" key="2">
    <citation type="submission" date="2020-11" db="EMBL/GenBank/DDBJ databases">
        <authorList>
            <consortium name="DOE Joint Genome Institute"/>
            <person name="Kuo A."/>
            <person name="Miyauchi S."/>
            <person name="Kiss E."/>
            <person name="Drula E."/>
            <person name="Kohler A."/>
            <person name="Sanchez-Garcia M."/>
            <person name="Andreopoulos B."/>
            <person name="Barry K.W."/>
            <person name="Bonito G."/>
            <person name="Buee M."/>
            <person name="Carver A."/>
            <person name="Chen C."/>
            <person name="Cichocki N."/>
            <person name="Clum A."/>
            <person name="Culley D."/>
            <person name="Crous P.W."/>
            <person name="Fauchery L."/>
            <person name="Girlanda M."/>
            <person name="Hayes R."/>
            <person name="Keri Z."/>
            <person name="Labutti K."/>
            <person name="Lipzen A."/>
            <person name="Lombard V."/>
            <person name="Magnuson J."/>
            <person name="Maillard F."/>
            <person name="Morin E."/>
            <person name="Murat C."/>
            <person name="Nolan M."/>
            <person name="Ohm R."/>
            <person name="Pangilinan J."/>
            <person name="Pereira M."/>
            <person name="Perotto S."/>
            <person name="Peter M."/>
            <person name="Riley R."/>
            <person name="Sitrit Y."/>
            <person name="Stielow B."/>
            <person name="Szollosi G."/>
            <person name="Zifcakova L."/>
            <person name="Stursova M."/>
            <person name="Spatafora J.W."/>
            <person name="Tedersoo L."/>
            <person name="Vaario L.-M."/>
            <person name="Yamada A."/>
            <person name="Yan M."/>
            <person name="Wang P."/>
            <person name="Xu J."/>
            <person name="Bruns T."/>
            <person name="Baldrian P."/>
            <person name="Vilgalys R."/>
            <person name="Henrissat B."/>
            <person name="Grigoriev I.V."/>
            <person name="Hibbett D."/>
            <person name="Nagy L.G."/>
            <person name="Martin F.M."/>
        </authorList>
    </citation>
    <scope>NUCLEOTIDE SEQUENCE</scope>
    <source>
        <strain evidence="3">UH-Tt-Lm1</strain>
    </source>
</reference>